<feature type="domain" description="Integrase catalytic" evidence="3">
    <location>
        <begin position="147"/>
        <end position="329"/>
    </location>
</feature>
<keyword evidence="5" id="KW-1185">Reference proteome</keyword>
<dbReference type="InterPro" id="IPR012337">
    <property type="entry name" value="RNaseH-like_sf"/>
</dbReference>
<reference evidence="4 5" key="1">
    <citation type="submission" date="2023-06" db="EMBL/GenBank/DDBJ databases">
        <title>Rhodococcus indonesiensis sp. nov a new member of the Rhodococcus ruber lineage isolated from a sediment of neutral hot spring.</title>
        <authorList>
            <person name="Kusuma A.B."/>
            <person name="Fenylestari G."/>
            <person name="Ammar F."/>
            <person name="Nouioui I."/>
            <person name="Goodfellow M."/>
        </authorList>
    </citation>
    <scope>NUCLEOTIDE SEQUENCE [LARGE SCALE GENOMIC DNA]</scope>
    <source>
        <strain evidence="4 5">CSLK01-03</strain>
    </source>
</reference>
<accession>A0ABT7RRD8</accession>
<dbReference type="NCBIfam" id="NF033546">
    <property type="entry name" value="transpos_IS21"/>
    <property type="match status" value="1"/>
</dbReference>
<evidence type="ECO:0000313" key="4">
    <source>
        <dbReference type="EMBL" id="MDM7489839.1"/>
    </source>
</evidence>
<dbReference type="Gene3D" id="3.30.420.10">
    <property type="entry name" value="Ribonuclease H-like superfamily/Ribonuclease H"/>
    <property type="match status" value="1"/>
</dbReference>
<dbReference type="Pfam" id="PF22483">
    <property type="entry name" value="Mu-transpos_C_2"/>
    <property type="match status" value="1"/>
</dbReference>
<gene>
    <name evidence="4" type="primary">istA</name>
    <name evidence="4" type="ORF">QT969_16280</name>
</gene>
<dbReference type="Proteomes" id="UP001233164">
    <property type="component" value="Unassembled WGS sequence"/>
</dbReference>
<dbReference type="RefSeq" id="WP_289379998.1">
    <property type="nucleotide sequence ID" value="NZ_JAUBOF010000059.1"/>
</dbReference>
<dbReference type="InterPro" id="IPR054353">
    <property type="entry name" value="IstA-like_C"/>
</dbReference>
<comment type="similarity">
    <text evidence="1">Belongs to the transposase IS21/IS408/IS1162 family.</text>
</comment>
<dbReference type="InterPro" id="IPR036397">
    <property type="entry name" value="RNaseH_sf"/>
</dbReference>
<proteinExistence type="inferred from homology"/>
<dbReference type="PROSITE" id="PS50994">
    <property type="entry name" value="INTEGRASE"/>
    <property type="match status" value="1"/>
</dbReference>
<evidence type="ECO:0000313" key="5">
    <source>
        <dbReference type="Proteomes" id="UP001233164"/>
    </source>
</evidence>
<feature type="region of interest" description="Disordered" evidence="2">
    <location>
        <begin position="507"/>
        <end position="559"/>
    </location>
</feature>
<evidence type="ECO:0000256" key="2">
    <source>
        <dbReference type="SAM" id="MobiDB-lite"/>
    </source>
</evidence>
<organism evidence="4 5">
    <name type="scientific">Rhodococcus indonesiensis</name>
    <dbReference type="NCBI Taxonomy" id="3055869"/>
    <lineage>
        <taxon>Bacteria</taxon>
        <taxon>Bacillati</taxon>
        <taxon>Actinomycetota</taxon>
        <taxon>Actinomycetes</taxon>
        <taxon>Mycobacteriales</taxon>
        <taxon>Nocardiaceae</taxon>
        <taxon>Rhodococcus</taxon>
    </lineage>
</organism>
<dbReference type="PANTHER" id="PTHR35004:SF8">
    <property type="entry name" value="TRANSPOSASE RV3428C-RELATED"/>
    <property type="match status" value="1"/>
</dbReference>
<sequence length="559" mass="62000">MAIRLRVYPKQEARVTDYRMVMSQLLQGRSYREIEAIAGCSHRTIAKAKKICDEQGLSTEDQIEALTAEEIDALFTDGRKNASTDFVGFDVGAAVKKRSGSKKLPLRVLWADYLETEGAPGQRHYSYQRFCQIIGEYVEVNDLTMRIAHIPGHTMQVDWAGTAMAIFDPVTGSRTRVSVFVASLPYSGMVFACGCLDEKAANWPDAHVQAFEYFGGVTQVVVPDNTSTASNQIARGDRAREVNHAYRDFLEYHRTAAVPTRAVRPRDKGHVESGVKIVTNWVIGRLADRRFASLDELGEAIRVHVDQINDRIPFRGQKISRRELFAEHEQPQLLALPEARWQPVTWKKSKVNRDYHVEIATVKYSVPHTFAGQLVDVKITGDKLVIMCDGEVIASHTVSGRRHSYVTDPEHVPAQHLQSSDLWSRAYFVRQAHKVGPHTVAAIGDLLDRQRIEAQGYRSCQNILALGKSDKQLLERACGQLVSEQTRRAISYTAVKQRLAALRAQAAARPTTTAASATATSAVPPEGRRDTTGAHLAGPEQFSLSALTGADVTDEGEAK</sequence>
<evidence type="ECO:0000256" key="1">
    <source>
        <dbReference type="ARBA" id="ARBA00009277"/>
    </source>
</evidence>
<evidence type="ECO:0000259" key="3">
    <source>
        <dbReference type="PROSITE" id="PS50994"/>
    </source>
</evidence>
<protein>
    <submittedName>
        <fullName evidence="4">IS21 family transposase</fullName>
    </submittedName>
</protein>
<dbReference type="InterPro" id="IPR001584">
    <property type="entry name" value="Integrase_cat-core"/>
</dbReference>
<comment type="caution">
    <text evidence="4">The sequence shown here is derived from an EMBL/GenBank/DDBJ whole genome shotgun (WGS) entry which is preliminary data.</text>
</comment>
<name>A0ABT7RRD8_9NOCA</name>
<dbReference type="SUPFAM" id="SSF53098">
    <property type="entry name" value="Ribonuclease H-like"/>
    <property type="match status" value="1"/>
</dbReference>
<dbReference type="EMBL" id="JAUBOF010000059">
    <property type="protein sequence ID" value="MDM7489839.1"/>
    <property type="molecule type" value="Genomic_DNA"/>
</dbReference>
<dbReference type="PANTHER" id="PTHR35004">
    <property type="entry name" value="TRANSPOSASE RV3428C-RELATED"/>
    <property type="match status" value="1"/>
</dbReference>
<feature type="compositionally biased region" description="Low complexity" evidence="2">
    <location>
        <begin position="507"/>
        <end position="522"/>
    </location>
</feature>